<protein>
    <submittedName>
        <fullName evidence="5">Succinate-semialdehyde dehydrogenase (NADP(+))</fullName>
    </submittedName>
</protein>
<dbReference type="InterPro" id="IPR016163">
    <property type="entry name" value="Ald_DH_C"/>
</dbReference>
<evidence type="ECO:0000256" key="1">
    <source>
        <dbReference type="ARBA" id="ARBA00023002"/>
    </source>
</evidence>
<feature type="active site" evidence="2">
    <location>
        <position position="230"/>
    </location>
</feature>
<dbReference type="EMBL" id="CP059833">
    <property type="protein sequence ID" value="QMV84238.1"/>
    <property type="molecule type" value="Genomic_DNA"/>
</dbReference>
<dbReference type="GO" id="GO:0016620">
    <property type="term" value="F:oxidoreductase activity, acting on the aldehyde or oxo group of donors, NAD or NADP as acceptor"/>
    <property type="evidence" value="ECO:0007669"/>
    <property type="project" value="InterPro"/>
</dbReference>
<dbReference type="InterPro" id="IPR016162">
    <property type="entry name" value="Ald_DH_N"/>
</dbReference>
<name>A0A7G5FC97_9CORY</name>
<keyword evidence="6" id="KW-1185">Reference proteome</keyword>
<accession>A0A7G5FC97</accession>
<dbReference type="InterPro" id="IPR015590">
    <property type="entry name" value="Aldehyde_DH_dom"/>
</dbReference>
<keyword evidence="1 3" id="KW-0560">Oxidoreductase</keyword>
<sequence>MRQTNDPLDKKNTTFGHMIRKHTREETHAAFTTARQALQHRPTTSQLCAIFLRYHDLILREQTSLLDVIQRETGKARSHAFDEVLDVAITSRHYAKIARKLLKEQRVKGALPPLTTTKVQREPHGVVGVIAPWNYPLSLAVSDAIPALLAGNAVVLKPDLKTSETALLAAELLYQAGLPRDLFQVITGTGSEVGQAIARECDFLMFTGSTATGRKLGAIAGERLIGYSAELGGKNPMIVDRTANPTAAADIAVQACFANSGQLCISVERIYLHQDIAEEFTEKFIQKTQQLSVGTGGWEYDMGSLISVEHANKVHEFVKNAVEQGANVLTGGQPPQGAVYQPTILVNVPTTARLTREEVFGPVVYLEIVADETEAVTKANDTEYGLNASVVGKPAIARRIARHLHAGTVNINEGYTAAWGSVAAPMGGWKASGLGRRHGTEGLLKYTQTRTVAQQRILPLAGPKNLKRDDYARYMSTALRLGKWLL</sequence>
<evidence type="ECO:0000259" key="4">
    <source>
        <dbReference type="Pfam" id="PF00171"/>
    </source>
</evidence>
<dbReference type="Gene3D" id="3.40.605.10">
    <property type="entry name" value="Aldehyde Dehydrogenase, Chain A, domain 1"/>
    <property type="match status" value="1"/>
</dbReference>
<dbReference type="InterPro" id="IPR016161">
    <property type="entry name" value="Ald_DH/histidinol_DH"/>
</dbReference>
<dbReference type="AlphaFoldDB" id="A0A7G5FC97"/>
<evidence type="ECO:0000256" key="3">
    <source>
        <dbReference type="RuleBase" id="RU003345"/>
    </source>
</evidence>
<evidence type="ECO:0000256" key="2">
    <source>
        <dbReference type="PROSITE-ProRule" id="PRU10007"/>
    </source>
</evidence>
<comment type="similarity">
    <text evidence="3">Belongs to the aldehyde dehydrogenase family.</text>
</comment>
<dbReference type="NCBIfam" id="NF006916">
    <property type="entry name" value="PRK09407.1"/>
    <property type="match status" value="1"/>
</dbReference>
<dbReference type="PANTHER" id="PTHR11699">
    <property type="entry name" value="ALDEHYDE DEHYDROGENASE-RELATED"/>
    <property type="match status" value="1"/>
</dbReference>
<dbReference type="Proteomes" id="UP000515570">
    <property type="component" value="Chromosome"/>
</dbReference>
<evidence type="ECO:0000313" key="5">
    <source>
        <dbReference type="EMBL" id="QMV84238.1"/>
    </source>
</evidence>
<dbReference type="Pfam" id="PF00171">
    <property type="entry name" value="Aldedh"/>
    <property type="match status" value="1"/>
</dbReference>
<evidence type="ECO:0000313" key="6">
    <source>
        <dbReference type="Proteomes" id="UP000515570"/>
    </source>
</evidence>
<gene>
    <name evidence="5" type="ORF">HW450_07565</name>
</gene>
<dbReference type="SUPFAM" id="SSF53720">
    <property type="entry name" value="ALDH-like"/>
    <property type="match status" value="1"/>
</dbReference>
<proteinExistence type="inferred from homology"/>
<dbReference type="PROSITE" id="PS00687">
    <property type="entry name" value="ALDEHYDE_DEHYDR_GLU"/>
    <property type="match status" value="1"/>
</dbReference>
<dbReference type="InterPro" id="IPR029510">
    <property type="entry name" value="Ald_DH_CS_GLU"/>
</dbReference>
<feature type="domain" description="Aldehyde dehydrogenase" evidence="4">
    <location>
        <begin position="19"/>
        <end position="452"/>
    </location>
</feature>
<reference evidence="5 6" key="1">
    <citation type="submission" date="2020-07" db="EMBL/GenBank/DDBJ databases">
        <title>non toxigenic Corynebacterium sp. nov from a clinical source.</title>
        <authorList>
            <person name="Bernier A.-M."/>
            <person name="Bernard K."/>
        </authorList>
    </citation>
    <scope>NUCLEOTIDE SEQUENCE [LARGE SCALE GENOMIC DNA]</scope>
    <source>
        <strain evidence="6">NML 93-0612</strain>
    </source>
</reference>
<dbReference type="Gene3D" id="3.40.309.10">
    <property type="entry name" value="Aldehyde Dehydrogenase, Chain A, domain 2"/>
    <property type="match status" value="1"/>
</dbReference>
<organism evidence="5 6">
    <name type="scientific">Corynebacterium hindlerae</name>
    <dbReference type="NCBI Taxonomy" id="699041"/>
    <lineage>
        <taxon>Bacteria</taxon>
        <taxon>Bacillati</taxon>
        <taxon>Actinomycetota</taxon>
        <taxon>Actinomycetes</taxon>
        <taxon>Mycobacteriales</taxon>
        <taxon>Corynebacteriaceae</taxon>
        <taxon>Corynebacterium</taxon>
    </lineage>
</organism>